<gene>
    <name evidence="1" type="ORF">OIK40_14085</name>
</gene>
<accession>A0ABT5JTP2</accession>
<evidence type="ECO:0000313" key="1">
    <source>
        <dbReference type="EMBL" id="MDC8755775.1"/>
    </source>
</evidence>
<dbReference type="RefSeq" id="WP_273678987.1">
    <property type="nucleotide sequence ID" value="NZ_JAQQXQ010000013.1"/>
</dbReference>
<organism evidence="1 2">
    <name type="scientific">Erythrobacter fulvus</name>
    <dbReference type="NCBI Taxonomy" id="2987523"/>
    <lineage>
        <taxon>Bacteria</taxon>
        <taxon>Pseudomonadati</taxon>
        <taxon>Pseudomonadota</taxon>
        <taxon>Alphaproteobacteria</taxon>
        <taxon>Sphingomonadales</taxon>
        <taxon>Erythrobacteraceae</taxon>
        <taxon>Erythrobacter/Porphyrobacter group</taxon>
        <taxon>Erythrobacter</taxon>
    </lineage>
</organism>
<dbReference type="Proteomes" id="UP001216558">
    <property type="component" value="Unassembled WGS sequence"/>
</dbReference>
<reference evidence="1 2" key="1">
    <citation type="submission" date="2022-10" db="EMBL/GenBank/DDBJ databases">
        <title>Erythrobacter sp. sf7 Genome sequencing.</title>
        <authorList>
            <person name="Park S."/>
        </authorList>
    </citation>
    <scope>NUCLEOTIDE SEQUENCE [LARGE SCALE GENOMIC DNA]</scope>
    <source>
        <strain evidence="2">sf7</strain>
    </source>
</reference>
<name>A0ABT5JTP2_9SPHN</name>
<comment type="caution">
    <text evidence="1">The sequence shown here is derived from an EMBL/GenBank/DDBJ whole genome shotgun (WGS) entry which is preliminary data.</text>
</comment>
<proteinExistence type="predicted"/>
<dbReference type="EMBL" id="JAQQXQ010000013">
    <property type="protein sequence ID" value="MDC8755775.1"/>
    <property type="molecule type" value="Genomic_DNA"/>
</dbReference>
<keyword evidence="2" id="KW-1185">Reference proteome</keyword>
<evidence type="ECO:0000313" key="2">
    <source>
        <dbReference type="Proteomes" id="UP001216558"/>
    </source>
</evidence>
<sequence>MNRAIALAAPAARLARLDPVDALRSLIVLGCAAALILARQPLPF</sequence>
<protein>
    <submittedName>
        <fullName evidence="1">Uncharacterized protein</fullName>
    </submittedName>
</protein>